<sequence>MKKILLSSALAGGLAAVTIGMAAPASAAPSWTAPPQPGDSVMLNGPKAPADPHNYEKDDRHPYGSFGIAKHPYNDSLIPRPSGNSSVIPGQLPSRVSIGPVIGLR</sequence>
<evidence type="ECO:0000313" key="4">
    <source>
        <dbReference type="Proteomes" id="UP001190466"/>
    </source>
</evidence>
<feature type="compositionally biased region" description="Basic and acidic residues" evidence="1">
    <location>
        <begin position="53"/>
        <end position="62"/>
    </location>
</feature>
<dbReference type="Proteomes" id="UP001190466">
    <property type="component" value="Chromosome"/>
</dbReference>
<evidence type="ECO:0000256" key="2">
    <source>
        <dbReference type="SAM" id="SignalP"/>
    </source>
</evidence>
<keyword evidence="4" id="KW-1185">Reference proteome</keyword>
<protein>
    <submittedName>
        <fullName evidence="3">Uncharacterized protein</fullName>
    </submittedName>
</protein>
<dbReference type="RefSeq" id="WP_316514664.1">
    <property type="nucleotide sequence ID" value="NZ_OY726395.1"/>
</dbReference>
<feature type="signal peptide" evidence="2">
    <location>
        <begin position="1"/>
        <end position="27"/>
    </location>
</feature>
<feature type="chain" id="PRO_5047123237" evidence="2">
    <location>
        <begin position="28"/>
        <end position="105"/>
    </location>
</feature>
<accession>A0ABN9NZ52</accession>
<reference evidence="3 4" key="1">
    <citation type="submission" date="2023-08" db="EMBL/GenBank/DDBJ databases">
        <authorList>
            <person name="Folkvardsen B D."/>
            <person name="Norman A."/>
        </authorList>
    </citation>
    <scope>NUCLEOTIDE SEQUENCE [LARGE SCALE GENOMIC DNA]</scope>
    <source>
        <strain evidence="3 4">Mu0050</strain>
    </source>
</reference>
<feature type="region of interest" description="Disordered" evidence="1">
    <location>
        <begin position="26"/>
        <end position="66"/>
    </location>
</feature>
<name>A0ABN9NZ52_9MYCO</name>
<evidence type="ECO:0000313" key="3">
    <source>
        <dbReference type="EMBL" id="CAJ1580234.1"/>
    </source>
</evidence>
<dbReference type="EMBL" id="OY726395">
    <property type="protein sequence ID" value="CAJ1580234.1"/>
    <property type="molecule type" value="Genomic_DNA"/>
</dbReference>
<proteinExistence type="predicted"/>
<keyword evidence="2" id="KW-0732">Signal</keyword>
<evidence type="ECO:0000256" key="1">
    <source>
        <dbReference type="SAM" id="MobiDB-lite"/>
    </source>
</evidence>
<organism evidence="3 4">
    <name type="scientific">[Mycobacterium] wendilense</name>
    <dbReference type="NCBI Taxonomy" id="3064284"/>
    <lineage>
        <taxon>Bacteria</taxon>
        <taxon>Bacillati</taxon>
        <taxon>Actinomycetota</taxon>
        <taxon>Actinomycetes</taxon>
        <taxon>Mycobacteriales</taxon>
        <taxon>Mycobacteriaceae</taxon>
        <taxon>Mycolicibacter</taxon>
    </lineage>
</organism>
<gene>
    <name evidence="3" type="ORF">MU0050_000927</name>
</gene>